<dbReference type="Proteomes" id="UP001241748">
    <property type="component" value="Unassembled WGS sequence"/>
</dbReference>
<dbReference type="InterPro" id="IPR013815">
    <property type="entry name" value="ATP_grasp_subdomain_1"/>
</dbReference>
<dbReference type="SUPFAM" id="SSF52210">
    <property type="entry name" value="Succinyl-CoA synthetase domains"/>
    <property type="match status" value="2"/>
</dbReference>
<evidence type="ECO:0000313" key="7">
    <source>
        <dbReference type="Proteomes" id="UP001241748"/>
    </source>
</evidence>
<dbReference type="GO" id="GO:0016874">
    <property type="term" value="F:ligase activity"/>
    <property type="evidence" value="ECO:0007669"/>
    <property type="project" value="UniProtKB-KW"/>
</dbReference>
<keyword evidence="7" id="KW-1185">Reference proteome</keyword>
<dbReference type="SUPFAM" id="SSF56059">
    <property type="entry name" value="Glutathione synthetase ATP-binding domain-like"/>
    <property type="match status" value="1"/>
</dbReference>
<dbReference type="InterPro" id="IPR032875">
    <property type="entry name" value="Succ_CoA_lig_flav_dom"/>
</dbReference>
<dbReference type="Pfam" id="PF13549">
    <property type="entry name" value="ATP-grasp_5"/>
    <property type="match status" value="1"/>
</dbReference>
<dbReference type="Pfam" id="PF13380">
    <property type="entry name" value="CoA_binding_2"/>
    <property type="match status" value="1"/>
</dbReference>
<dbReference type="SUPFAM" id="SSF51735">
    <property type="entry name" value="NAD(P)-binding Rossmann-fold domains"/>
    <property type="match status" value="1"/>
</dbReference>
<accession>A0ABV4YVD9</accession>
<dbReference type="RefSeq" id="WP_306072908.1">
    <property type="nucleotide sequence ID" value="NZ_JAROBZ020000001.1"/>
</dbReference>
<keyword evidence="1 6" id="KW-0436">Ligase</keyword>
<dbReference type="Gene3D" id="3.30.470.20">
    <property type="entry name" value="ATP-grasp fold, B domain"/>
    <property type="match status" value="1"/>
</dbReference>
<sequence length="714" mass="77703">MAISSLEYYLRPRTVAIVGASQKRGAIGNTVVKNLADLEFKGKVFCVNPRYEEVEGFPCFPTVKDIPEHVDVAVIAVPGDFVESAIKDCADMGVSFALILSAGFAEMGEEGLKRQNDILKICQESGLRIIGPNTVGTYNIKDKISLSFTPVSATNWLAGNVGVVTQSGAVGGTIVNIGAEEEIGFSYMFTLGNQMDLTTIDMLESMIDDSDTNIITSYMEAVPDGKRLKEVAKKALHQHKPFIVYKSGRSEAGQKAALSHTASLTGSNATFELVAERYGVTTVDSLDEIIDAAKAFNSKRRPKGNRVATIVISGATGIMIADNLSEVNHQLAELSEETKQRLREVVPSYLPIENPVDIASTLMTNPILYKHCIQTLVDAEEVDSLIVHLPIGVDMGGMKFANDIIEVANTTEKPIIVLTVGSEQSMGDVRKVLNKNNVSAFNSVQSATKALSYLLKYENVYKSRGELEQFELMNQSTDTFLKASTGPSITEPEVKRLLSQFDIPIPQGVVVKNHEELMQASVGLEFPLVAKIVSAEITHKSDVGGVILPIKNIEELNQAFETIRNNVRQNAPNASIEGILVEELVQGPFLEAIVGVTRDPAFGPVIMCGLGGIYVEVMKDVSQRLAPITEQEAMEMIQQLKSYPIFNGVRKGTKYDVEAFAKTLSQVSKLALNLGDSWSDIEINPMIIREKGKGVMALDGLITFSTDVKETVQQ</sequence>
<proteinExistence type="predicted"/>
<gene>
    <name evidence="6" type="ORF">P5G62_015610</name>
</gene>
<evidence type="ECO:0000313" key="6">
    <source>
        <dbReference type="EMBL" id="MFB3168543.1"/>
    </source>
</evidence>
<evidence type="ECO:0000259" key="5">
    <source>
        <dbReference type="PROSITE" id="PS50975"/>
    </source>
</evidence>
<evidence type="ECO:0000256" key="4">
    <source>
        <dbReference type="PROSITE-ProRule" id="PRU00409"/>
    </source>
</evidence>
<dbReference type="PANTHER" id="PTHR43334">
    <property type="entry name" value="ACETATE--COA LIGASE [ADP-FORMING]"/>
    <property type="match status" value="1"/>
</dbReference>
<dbReference type="InterPro" id="IPR003781">
    <property type="entry name" value="CoA-bd"/>
</dbReference>
<dbReference type="InterPro" id="IPR016102">
    <property type="entry name" value="Succinyl-CoA_synth-like"/>
</dbReference>
<feature type="domain" description="ATP-grasp" evidence="5">
    <location>
        <begin position="495"/>
        <end position="712"/>
    </location>
</feature>
<dbReference type="SMART" id="SM00881">
    <property type="entry name" value="CoA_binding"/>
    <property type="match status" value="1"/>
</dbReference>
<dbReference type="Pfam" id="PF13607">
    <property type="entry name" value="Succ_CoA_lig"/>
    <property type="match status" value="1"/>
</dbReference>
<reference evidence="6 7" key="1">
    <citation type="submission" date="2024-05" db="EMBL/GenBank/DDBJ databases">
        <authorList>
            <person name="Venkateswaran K."/>
        </authorList>
    </citation>
    <scope>NUCLEOTIDE SEQUENCE [LARGE SCALE GENOMIC DNA]</scope>
    <source>
        <strain evidence="6 7">179-C4-2-HS</strain>
    </source>
</reference>
<comment type="caution">
    <text evidence="6">The sequence shown here is derived from an EMBL/GenBank/DDBJ whole genome shotgun (WGS) entry which is preliminary data.</text>
</comment>
<evidence type="ECO:0000256" key="2">
    <source>
        <dbReference type="ARBA" id="ARBA00022741"/>
    </source>
</evidence>
<dbReference type="Gene3D" id="3.30.1490.20">
    <property type="entry name" value="ATP-grasp fold, A domain"/>
    <property type="match status" value="1"/>
</dbReference>
<evidence type="ECO:0000256" key="3">
    <source>
        <dbReference type="ARBA" id="ARBA00022840"/>
    </source>
</evidence>
<dbReference type="InterPro" id="IPR011761">
    <property type="entry name" value="ATP-grasp"/>
</dbReference>
<keyword evidence="3 4" id="KW-0067">ATP-binding</keyword>
<dbReference type="Gene3D" id="3.40.50.720">
    <property type="entry name" value="NAD(P)-binding Rossmann-like Domain"/>
    <property type="match status" value="1"/>
</dbReference>
<dbReference type="PANTHER" id="PTHR43334:SF1">
    <property type="entry name" value="3-HYDROXYPROPIONATE--COA LIGASE [ADP-FORMING]"/>
    <property type="match status" value="1"/>
</dbReference>
<organism evidence="6 7">
    <name type="scientific">Neobacillus driksii</name>
    <dbReference type="NCBI Taxonomy" id="3035913"/>
    <lineage>
        <taxon>Bacteria</taxon>
        <taxon>Bacillati</taxon>
        <taxon>Bacillota</taxon>
        <taxon>Bacilli</taxon>
        <taxon>Bacillales</taxon>
        <taxon>Bacillaceae</taxon>
        <taxon>Neobacillus</taxon>
    </lineage>
</organism>
<dbReference type="Gene3D" id="3.40.50.261">
    <property type="entry name" value="Succinyl-CoA synthetase domains"/>
    <property type="match status" value="2"/>
</dbReference>
<dbReference type="EMBL" id="JAROBZ020000001">
    <property type="protein sequence ID" value="MFB3168543.1"/>
    <property type="molecule type" value="Genomic_DNA"/>
</dbReference>
<dbReference type="PROSITE" id="PS50975">
    <property type="entry name" value="ATP_GRASP"/>
    <property type="match status" value="1"/>
</dbReference>
<evidence type="ECO:0000256" key="1">
    <source>
        <dbReference type="ARBA" id="ARBA00022598"/>
    </source>
</evidence>
<name>A0ABV4YVD9_9BACI</name>
<dbReference type="InterPro" id="IPR036291">
    <property type="entry name" value="NAD(P)-bd_dom_sf"/>
</dbReference>
<dbReference type="InterPro" id="IPR051538">
    <property type="entry name" value="Acyl-CoA_Synth/Transferase"/>
</dbReference>
<protein>
    <submittedName>
        <fullName evidence="6">Acetate--CoA ligase family protein</fullName>
    </submittedName>
</protein>
<keyword evidence="2 4" id="KW-0547">Nucleotide-binding</keyword>